<evidence type="ECO:0000256" key="9">
    <source>
        <dbReference type="ARBA" id="ARBA00022857"/>
    </source>
</evidence>
<comment type="catalytic activity">
    <reaction evidence="12">
        <text>2,5-diamino-6-hydroxy-4-(5-phosphoribosylamino)-pyrimidine + H2O + H(+) = 5-amino-6-(5-phospho-D-ribosylamino)uracil + NH4(+)</text>
        <dbReference type="Rhea" id="RHEA:21868"/>
        <dbReference type="ChEBI" id="CHEBI:15377"/>
        <dbReference type="ChEBI" id="CHEBI:15378"/>
        <dbReference type="ChEBI" id="CHEBI:28938"/>
        <dbReference type="ChEBI" id="CHEBI:58453"/>
        <dbReference type="ChEBI" id="CHEBI:58614"/>
        <dbReference type="EC" id="3.5.4.26"/>
    </reaction>
</comment>
<dbReference type="InterPro" id="IPR002734">
    <property type="entry name" value="RibDG_C"/>
</dbReference>
<dbReference type="InterPro" id="IPR004794">
    <property type="entry name" value="Eubact_RibD"/>
</dbReference>
<keyword evidence="6 12" id="KW-0686">Riboflavin biosynthesis</keyword>
<dbReference type="InterPro" id="IPR016193">
    <property type="entry name" value="Cytidine_deaminase-like"/>
</dbReference>
<dbReference type="Gene3D" id="3.40.430.10">
    <property type="entry name" value="Dihydrofolate Reductase, subunit A"/>
    <property type="match status" value="2"/>
</dbReference>
<feature type="domain" description="CMP/dCMP-type deaminase" evidence="13">
    <location>
        <begin position="2"/>
        <end position="126"/>
    </location>
</feature>
<dbReference type="Pfam" id="PF01872">
    <property type="entry name" value="RibD_C"/>
    <property type="match status" value="1"/>
</dbReference>
<dbReference type="Proteomes" id="UP000002875">
    <property type="component" value="Chromosome"/>
</dbReference>
<dbReference type="EC" id="1.1.1.193" evidence="12"/>
<dbReference type="RefSeq" id="WP_015029316.1">
    <property type="nucleotide sequence ID" value="NC_018748.1"/>
</dbReference>
<organism evidence="14 15">
    <name type="scientific">Emticicia oligotrophica (strain DSM 17448 / CIP 109782 / MTCC 6937 / GPTSA100-15)</name>
    <dbReference type="NCBI Taxonomy" id="929562"/>
    <lineage>
        <taxon>Bacteria</taxon>
        <taxon>Pseudomonadati</taxon>
        <taxon>Bacteroidota</taxon>
        <taxon>Cytophagia</taxon>
        <taxon>Cytophagales</taxon>
        <taxon>Leadbetterellaceae</taxon>
        <taxon>Emticicia</taxon>
    </lineage>
</organism>
<dbReference type="SUPFAM" id="SSF53597">
    <property type="entry name" value="Dihydrofolate reductase-like"/>
    <property type="match status" value="1"/>
</dbReference>
<reference evidence="14 15" key="1">
    <citation type="submission" date="2011-07" db="EMBL/GenBank/DDBJ databases">
        <title>The complete genome of chromosome of Emticicia oligotrophica DSM 17448.</title>
        <authorList>
            <consortium name="US DOE Joint Genome Institute (JGI-PGF)"/>
            <person name="Lucas S."/>
            <person name="Han J."/>
            <person name="Lapidus A."/>
            <person name="Bruce D."/>
            <person name="Goodwin L."/>
            <person name="Pitluck S."/>
            <person name="Peters L."/>
            <person name="Kyrpides N."/>
            <person name="Mavromatis K."/>
            <person name="Ivanova N."/>
            <person name="Ovchinnikova G."/>
            <person name="Teshima H."/>
            <person name="Detter J.C."/>
            <person name="Tapia R."/>
            <person name="Han C."/>
            <person name="Land M."/>
            <person name="Hauser L."/>
            <person name="Markowitz V."/>
            <person name="Cheng J.-F."/>
            <person name="Hugenholtz P."/>
            <person name="Woyke T."/>
            <person name="Wu D."/>
            <person name="Tindall B."/>
            <person name="Pomrenke H."/>
            <person name="Brambilla E."/>
            <person name="Klenk H.-P."/>
            <person name="Eisen J.A."/>
        </authorList>
    </citation>
    <scope>NUCLEOTIDE SEQUENCE [LARGE SCALE GENOMIC DNA]</scope>
    <source>
        <strain evidence="14 15">DSM 17448</strain>
    </source>
</reference>
<dbReference type="InterPro" id="IPR050765">
    <property type="entry name" value="Riboflavin_Biosynth_HTPR"/>
</dbReference>
<dbReference type="CDD" id="cd01284">
    <property type="entry name" value="Riboflavin_deaminase-reductase"/>
    <property type="match status" value="1"/>
</dbReference>
<evidence type="ECO:0000313" key="15">
    <source>
        <dbReference type="Proteomes" id="UP000002875"/>
    </source>
</evidence>
<comment type="similarity">
    <text evidence="5 12">In the C-terminal section; belongs to the HTP reductase family.</text>
</comment>
<comment type="catalytic activity">
    <reaction evidence="12">
        <text>5-amino-6-(5-phospho-D-ribitylamino)uracil + NADP(+) = 5-amino-6-(5-phospho-D-ribosylamino)uracil + NADPH + H(+)</text>
        <dbReference type="Rhea" id="RHEA:17845"/>
        <dbReference type="ChEBI" id="CHEBI:15378"/>
        <dbReference type="ChEBI" id="CHEBI:57783"/>
        <dbReference type="ChEBI" id="CHEBI:58349"/>
        <dbReference type="ChEBI" id="CHEBI:58421"/>
        <dbReference type="ChEBI" id="CHEBI:58453"/>
        <dbReference type="EC" id="1.1.1.193"/>
    </reaction>
</comment>
<evidence type="ECO:0000256" key="12">
    <source>
        <dbReference type="PIRNR" id="PIRNR006769"/>
    </source>
</evidence>
<dbReference type="Pfam" id="PF00383">
    <property type="entry name" value="dCMP_cyt_deam_1"/>
    <property type="match status" value="1"/>
</dbReference>
<evidence type="ECO:0000259" key="13">
    <source>
        <dbReference type="PROSITE" id="PS51747"/>
    </source>
</evidence>
<sequence length="324" mass="36617">MTTDEKYMTRALQLAEIGRGNVSPNPMVGCVIVHNDSIIGEGWHRKYGDWHAEVNAVNSVADKSLLTESTAYVTLEPCSHFGKTPPCADLLVKHQLKKVVICNYDPFPLVAGKGIQKLKDAGIEVVTGILEEKGRELNARFFTLVEKKRPYIILKWAETIDGFIAGENFEQVKISNALSHKYSHKWRSEEDAIMVGTNTALYDNPRLNVREWSGRNPIRLIVDKNQRLPQSLHVFDGSVKTITLTDPLDWEVYEQEKIQSIIVEGGAKLIASFIEANCFDEIRVFRSPKQLKKGILAPILPKNISIVSRQFLNEDELIIYKSDK</sequence>
<evidence type="ECO:0000256" key="8">
    <source>
        <dbReference type="ARBA" id="ARBA00022833"/>
    </source>
</evidence>
<name>A0ABM5N2E8_EMTOG</name>
<dbReference type="NCBIfam" id="TIGR00326">
    <property type="entry name" value="eubact_ribD"/>
    <property type="match status" value="1"/>
</dbReference>
<dbReference type="EMBL" id="CP002961">
    <property type="protein sequence ID" value="AFK03619.1"/>
    <property type="molecule type" value="Genomic_DNA"/>
</dbReference>
<dbReference type="PANTHER" id="PTHR38011:SF7">
    <property type="entry name" value="2,5-DIAMINO-6-RIBOSYLAMINO-4(3H)-PYRIMIDINONE 5'-PHOSPHATE REDUCTASE"/>
    <property type="match status" value="1"/>
</dbReference>
<accession>A0ABM5N2E8</accession>
<dbReference type="InterPro" id="IPR016192">
    <property type="entry name" value="APOBEC/CMP_deaminase_Zn-bd"/>
</dbReference>
<comment type="pathway">
    <text evidence="2 12">Cofactor biosynthesis; riboflavin biosynthesis; 5-amino-6-(D-ribitylamino)uracil from GTP: step 2/4.</text>
</comment>
<dbReference type="PIRSF" id="PIRSF006769">
    <property type="entry name" value="RibD"/>
    <property type="match status" value="1"/>
</dbReference>
<keyword evidence="9 12" id="KW-0521">NADP</keyword>
<keyword evidence="7 12" id="KW-0479">Metal-binding</keyword>
<gene>
    <name evidence="14" type="ordered locus">Emtol_2483</name>
</gene>
<evidence type="ECO:0000256" key="2">
    <source>
        <dbReference type="ARBA" id="ARBA00004882"/>
    </source>
</evidence>
<keyword evidence="15" id="KW-1185">Reference proteome</keyword>
<keyword evidence="8 12" id="KW-0862">Zinc</keyword>
<evidence type="ECO:0000256" key="6">
    <source>
        <dbReference type="ARBA" id="ARBA00022619"/>
    </source>
</evidence>
<dbReference type="PANTHER" id="PTHR38011">
    <property type="entry name" value="DIHYDROFOLATE REDUCTASE FAMILY PROTEIN (AFU_ORTHOLOGUE AFUA_8G06820)"/>
    <property type="match status" value="1"/>
</dbReference>
<dbReference type="PROSITE" id="PS00903">
    <property type="entry name" value="CYT_DCMP_DEAMINASES_1"/>
    <property type="match status" value="1"/>
</dbReference>
<dbReference type="Gene3D" id="3.40.140.10">
    <property type="entry name" value="Cytidine Deaminase, domain 2"/>
    <property type="match status" value="1"/>
</dbReference>
<dbReference type="PROSITE" id="PS51747">
    <property type="entry name" value="CYT_DCMP_DEAMINASES_2"/>
    <property type="match status" value="1"/>
</dbReference>
<dbReference type="EC" id="3.5.4.26" evidence="12"/>
<evidence type="ECO:0000256" key="10">
    <source>
        <dbReference type="ARBA" id="ARBA00023002"/>
    </source>
</evidence>
<proteinExistence type="inferred from homology"/>
<comment type="cofactor">
    <cofactor evidence="12">
        <name>Zn(2+)</name>
        <dbReference type="ChEBI" id="CHEBI:29105"/>
    </cofactor>
    <text evidence="12">Binds 1 zinc ion.</text>
</comment>
<keyword evidence="10 12" id="KW-0560">Oxidoreductase</keyword>
<evidence type="ECO:0000256" key="1">
    <source>
        <dbReference type="ARBA" id="ARBA00002151"/>
    </source>
</evidence>
<evidence type="ECO:0000256" key="7">
    <source>
        <dbReference type="ARBA" id="ARBA00022723"/>
    </source>
</evidence>
<evidence type="ECO:0000313" key="14">
    <source>
        <dbReference type="EMBL" id="AFK03619.1"/>
    </source>
</evidence>
<dbReference type="InterPro" id="IPR024072">
    <property type="entry name" value="DHFR-like_dom_sf"/>
</dbReference>
<evidence type="ECO:0000256" key="3">
    <source>
        <dbReference type="ARBA" id="ARBA00004910"/>
    </source>
</evidence>
<keyword evidence="12" id="KW-0378">Hydrolase</keyword>
<comment type="pathway">
    <text evidence="3 12">Cofactor biosynthesis; riboflavin biosynthesis; 5-amino-6-(D-ribitylamino)uracil from GTP: step 3/4.</text>
</comment>
<evidence type="ECO:0000256" key="11">
    <source>
        <dbReference type="ARBA" id="ARBA00023268"/>
    </source>
</evidence>
<keyword evidence="11" id="KW-0511">Multifunctional enzyme</keyword>
<evidence type="ECO:0000256" key="4">
    <source>
        <dbReference type="ARBA" id="ARBA00005259"/>
    </source>
</evidence>
<comment type="similarity">
    <text evidence="4 12">In the N-terminal section; belongs to the cytidine and deoxycytidylate deaminase family.</text>
</comment>
<comment type="function">
    <text evidence="1 12">Converts 2,5-diamino-6-(ribosylamino)-4(3h)-pyrimidinone 5'-phosphate into 5-amino-6-(ribosylamino)-2,4(1h,3h)-pyrimidinedione 5'-phosphate.</text>
</comment>
<protein>
    <recommendedName>
        <fullName evidence="12">Riboflavin biosynthesis protein RibD</fullName>
    </recommendedName>
    <domain>
        <recommendedName>
            <fullName evidence="12">Diaminohydroxyphosphoribosylaminopyrimidine deaminase</fullName>
            <shortName evidence="12">DRAP deaminase</shortName>
            <ecNumber evidence="12">3.5.4.26</ecNumber>
        </recommendedName>
        <alternativeName>
            <fullName evidence="12">Riboflavin-specific deaminase</fullName>
        </alternativeName>
    </domain>
    <domain>
        <recommendedName>
            <fullName evidence="12">5-amino-6-(5-phosphoribosylamino)uracil reductase</fullName>
            <ecNumber evidence="12">1.1.1.193</ecNumber>
        </recommendedName>
        <alternativeName>
            <fullName evidence="12">HTP reductase</fullName>
        </alternativeName>
    </domain>
</protein>
<dbReference type="InterPro" id="IPR002125">
    <property type="entry name" value="CMP_dCMP_dom"/>
</dbReference>
<dbReference type="SUPFAM" id="SSF53927">
    <property type="entry name" value="Cytidine deaminase-like"/>
    <property type="match status" value="1"/>
</dbReference>
<evidence type="ECO:0000256" key="5">
    <source>
        <dbReference type="ARBA" id="ARBA00007417"/>
    </source>
</evidence>